<organism evidence="2 3">
    <name type="scientific">Saccharopolyspora rosea</name>
    <dbReference type="NCBI Taxonomy" id="524884"/>
    <lineage>
        <taxon>Bacteria</taxon>
        <taxon>Bacillati</taxon>
        <taxon>Actinomycetota</taxon>
        <taxon>Actinomycetes</taxon>
        <taxon>Pseudonocardiales</taxon>
        <taxon>Pseudonocardiaceae</taxon>
        <taxon>Saccharopolyspora</taxon>
    </lineage>
</organism>
<dbReference type="Proteomes" id="UP001597018">
    <property type="component" value="Unassembled WGS sequence"/>
</dbReference>
<keyword evidence="3" id="KW-1185">Reference proteome</keyword>
<gene>
    <name evidence="2" type="ORF">ACFQ16_29760</name>
</gene>
<feature type="compositionally biased region" description="Polar residues" evidence="1">
    <location>
        <begin position="221"/>
        <end position="233"/>
    </location>
</feature>
<dbReference type="EMBL" id="JBHTIW010000049">
    <property type="protein sequence ID" value="MFD0923952.1"/>
    <property type="molecule type" value="Genomic_DNA"/>
</dbReference>
<sequence length="326" mass="34534">MDQELPVSDRPIGEYQGMLAVDVRHFSRHDDVQQRMIAEELLPDVLQRAASRAGFAELWHGRRFRAFRGDGYLLGFHPDLAAAVVDRFFDSLQAELRRRTGEFRSVGVELRLRASLHLGPVQSFNALLADSPSGKVMVDAGRMVDAEPVRSLLDRSDPDVTLVASVLSRAVMEHVVEAGQSTRRPSEFVEAPLRVEAKEYAGTGYLRVPAPSGELLSAGLLQSQPTSRDSASSGAPEAGVDAGTFNALPGNAGVAVQAAHVEGGVQDNQVHGVSGGVVAGGNGSVSIGHGVDQSSHKQEFSGQFNTQGDSNFGPSSGRRGSDVAGG</sequence>
<reference evidence="3" key="1">
    <citation type="journal article" date="2019" name="Int. J. Syst. Evol. Microbiol.">
        <title>The Global Catalogue of Microorganisms (GCM) 10K type strain sequencing project: providing services to taxonomists for standard genome sequencing and annotation.</title>
        <authorList>
            <consortium name="The Broad Institute Genomics Platform"/>
            <consortium name="The Broad Institute Genome Sequencing Center for Infectious Disease"/>
            <person name="Wu L."/>
            <person name="Ma J."/>
        </authorList>
    </citation>
    <scope>NUCLEOTIDE SEQUENCE [LARGE SCALE GENOMIC DNA]</scope>
    <source>
        <strain evidence="3">CCUG 56401</strain>
    </source>
</reference>
<comment type="caution">
    <text evidence="2">The sequence shown here is derived from an EMBL/GenBank/DDBJ whole genome shotgun (WGS) entry which is preliminary data.</text>
</comment>
<evidence type="ECO:0000313" key="3">
    <source>
        <dbReference type="Proteomes" id="UP001597018"/>
    </source>
</evidence>
<dbReference type="RefSeq" id="WP_263247290.1">
    <property type="nucleotide sequence ID" value="NZ_BAABLT010000037.1"/>
</dbReference>
<proteinExistence type="predicted"/>
<feature type="compositionally biased region" description="Polar residues" evidence="1">
    <location>
        <begin position="300"/>
        <end position="314"/>
    </location>
</feature>
<feature type="region of interest" description="Disordered" evidence="1">
    <location>
        <begin position="284"/>
        <end position="326"/>
    </location>
</feature>
<protein>
    <recommendedName>
        <fullName evidence="4">Guanylate cyclase domain-containing protein</fullName>
    </recommendedName>
</protein>
<evidence type="ECO:0000256" key="1">
    <source>
        <dbReference type="SAM" id="MobiDB-lite"/>
    </source>
</evidence>
<evidence type="ECO:0000313" key="2">
    <source>
        <dbReference type="EMBL" id="MFD0923952.1"/>
    </source>
</evidence>
<feature type="region of interest" description="Disordered" evidence="1">
    <location>
        <begin position="221"/>
        <end position="244"/>
    </location>
</feature>
<accession>A0ABW3G598</accession>
<evidence type="ECO:0008006" key="4">
    <source>
        <dbReference type="Google" id="ProtNLM"/>
    </source>
</evidence>
<name>A0ABW3G598_9PSEU</name>